<dbReference type="Proteomes" id="UP000184245">
    <property type="component" value="Unassembled WGS sequence"/>
</dbReference>
<gene>
    <name evidence="12" type="ORF">SAMN02745158_03268</name>
</gene>
<evidence type="ECO:0000256" key="1">
    <source>
        <dbReference type="ARBA" id="ARBA00001946"/>
    </source>
</evidence>
<proteinExistence type="inferred from homology"/>
<evidence type="ECO:0000256" key="10">
    <source>
        <dbReference type="RuleBase" id="RU003706"/>
    </source>
</evidence>
<reference evidence="12 13" key="1">
    <citation type="submission" date="2016-11" db="EMBL/GenBank/DDBJ databases">
        <authorList>
            <person name="Jaros S."/>
            <person name="Januszkiewicz K."/>
            <person name="Wedrychowicz H."/>
        </authorList>
    </citation>
    <scope>NUCLEOTIDE SEQUENCE [LARGE SCALE GENOMIC DNA]</scope>
    <source>
        <strain evidence="12 13">DSM 17459</strain>
    </source>
</reference>
<keyword evidence="8 10" id="KW-0460">Magnesium</keyword>
<dbReference type="InterPro" id="IPR005907">
    <property type="entry name" value="G1P_thy_trans_s"/>
</dbReference>
<dbReference type="AlphaFoldDB" id="A0A1M5ANE9"/>
<comment type="function">
    <text evidence="10">Catalyzes the formation of dTDP-glucose, from dTTP and glucose 1-phosphate, as well as its pyrophosphorolysis.</text>
</comment>
<evidence type="ECO:0000256" key="8">
    <source>
        <dbReference type="ARBA" id="ARBA00022842"/>
    </source>
</evidence>
<evidence type="ECO:0000259" key="11">
    <source>
        <dbReference type="Pfam" id="PF00483"/>
    </source>
</evidence>
<organism evidence="12 13">
    <name type="scientific">Lactonifactor longoviformis DSM 17459</name>
    <dbReference type="NCBI Taxonomy" id="1122155"/>
    <lineage>
        <taxon>Bacteria</taxon>
        <taxon>Bacillati</taxon>
        <taxon>Bacillota</taxon>
        <taxon>Clostridia</taxon>
        <taxon>Eubacteriales</taxon>
        <taxon>Clostridiaceae</taxon>
        <taxon>Lactonifactor</taxon>
    </lineage>
</organism>
<dbReference type="InterPro" id="IPR029044">
    <property type="entry name" value="Nucleotide-diphossugar_trans"/>
</dbReference>
<dbReference type="STRING" id="1122155.SAMN02745158_03268"/>
<dbReference type="SUPFAM" id="SSF53448">
    <property type="entry name" value="Nucleotide-diphospho-sugar transferases"/>
    <property type="match status" value="1"/>
</dbReference>
<evidence type="ECO:0000256" key="2">
    <source>
        <dbReference type="ARBA" id="ARBA00010480"/>
    </source>
</evidence>
<dbReference type="FunFam" id="3.90.550.10:FF:000023">
    <property type="entry name" value="Glucose-1-phosphate thymidylyltransferase"/>
    <property type="match status" value="1"/>
</dbReference>
<dbReference type="PANTHER" id="PTHR43532">
    <property type="entry name" value="GLUCOSE-1-PHOSPHATE THYMIDYLYLTRANSFERASE"/>
    <property type="match status" value="1"/>
</dbReference>
<evidence type="ECO:0000313" key="12">
    <source>
        <dbReference type="EMBL" id="SHF31695.1"/>
    </source>
</evidence>
<dbReference type="Gene3D" id="3.90.550.10">
    <property type="entry name" value="Spore Coat Polysaccharide Biosynthesis Protein SpsA, Chain A"/>
    <property type="match status" value="1"/>
</dbReference>
<accession>A0A1M5ANE9</accession>
<name>A0A1M5ANE9_9CLOT</name>
<keyword evidence="13" id="KW-1185">Reference proteome</keyword>
<keyword evidence="7 10" id="KW-0479">Metal-binding</keyword>
<dbReference type="GO" id="GO:0008879">
    <property type="term" value="F:glucose-1-phosphate thymidylyltransferase activity"/>
    <property type="evidence" value="ECO:0007669"/>
    <property type="project" value="UniProtKB-EC"/>
</dbReference>
<keyword evidence="6 10" id="KW-0548">Nucleotidyltransferase</keyword>
<evidence type="ECO:0000313" key="13">
    <source>
        <dbReference type="Proteomes" id="UP000184245"/>
    </source>
</evidence>
<evidence type="ECO:0000256" key="5">
    <source>
        <dbReference type="ARBA" id="ARBA00022679"/>
    </source>
</evidence>
<comment type="similarity">
    <text evidence="2 10">Belongs to the glucose-1-phosphate thymidylyltransferase family.</text>
</comment>
<protein>
    <recommendedName>
        <fullName evidence="4 10">Glucose-1-phosphate thymidylyltransferase</fullName>
        <ecNumber evidence="3 10">2.7.7.24</ecNumber>
    </recommendedName>
</protein>
<comment type="cofactor">
    <cofactor evidence="1">
        <name>Mg(2+)</name>
        <dbReference type="ChEBI" id="CHEBI:18420"/>
    </cofactor>
</comment>
<dbReference type="GO" id="GO:0046872">
    <property type="term" value="F:metal ion binding"/>
    <property type="evidence" value="ECO:0007669"/>
    <property type="project" value="UniProtKB-KW"/>
</dbReference>
<dbReference type="EMBL" id="FQVI01000021">
    <property type="protein sequence ID" value="SHF31695.1"/>
    <property type="molecule type" value="Genomic_DNA"/>
</dbReference>
<dbReference type="InterPro" id="IPR005835">
    <property type="entry name" value="NTP_transferase_dom"/>
</dbReference>
<keyword evidence="5 10" id="KW-0808">Transferase</keyword>
<sequence>MKGIILAGGSGTRLYPLTKAISKQIMPVYDKPMIYYPLSTLMLAGIREILIISTPRDLPVFEELFGTGEQLGLHMSYAVQESPRGLADAFLVGEKFIGSDNVALVLGDNIFYGQSFSKVLQQAAGREKGATIFGYYVRDPREYGVVEFDESGRALSIEEKPEHPKSNYAVPGLYFYDNDVVEIAKNVKPSARGEIEITSVNNEYLRRGTLQVETLGRGFAWLDTGNHDSLLDAADFVSAFQKRQGLYISCIEEIAYKRGFINREQLIHLAQPLLKTAYGQYLMEVAEGL</sequence>
<feature type="domain" description="Nucleotidyl transferase" evidence="11">
    <location>
        <begin position="2"/>
        <end position="237"/>
    </location>
</feature>
<dbReference type="Pfam" id="PF00483">
    <property type="entry name" value="NTP_transferase"/>
    <property type="match status" value="1"/>
</dbReference>
<dbReference type="NCBIfam" id="TIGR01207">
    <property type="entry name" value="rmlA"/>
    <property type="match status" value="1"/>
</dbReference>
<dbReference type="EC" id="2.7.7.24" evidence="3 10"/>
<comment type="catalytic activity">
    <reaction evidence="9 10">
        <text>dTTP + alpha-D-glucose 1-phosphate + H(+) = dTDP-alpha-D-glucose + diphosphate</text>
        <dbReference type="Rhea" id="RHEA:15225"/>
        <dbReference type="ChEBI" id="CHEBI:15378"/>
        <dbReference type="ChEBI" id="CHEBI:33019"/>
        <dbReference type="ChEBI" id="CHEBI:37568"/>
        <dbReference type="ChEBI" id="CHEBI:57477"/>
        <dbReference type="ChEBI" id="CHEBI:58601"/>
        <dbReference type="EC" id="2.7.7.24"/>
    </reaction>
</comment>
<dbReference type="PANTHER" id="PTHR43532:SF1">
    <property type="entry name" value="GLUCOSE-1-PHOSPHATE THYMIDYLYLTRANSFERASE 1"/>
    <property type="match status" value="1"/>
</dbReference>
<dbReference type="RefSeq" id="WP_072853662.1">
    <property type="nucleotide sequence ID" value="NZ_FQVI01000021.1"/>
</dbReference>
<evidence type="ECO:0000256" key="7">
    <source>
        <dbReference type="ARBA" id="ARBA00022723"/>
    </source>
</evidence>
<evidence type="ECO:0000256" key="4">
    <source>
        <dbReference type="ARBA" id="ARBA00017654"/>
    </source>
</evidence>
<dbReference type="OrthoDB" id="9803871at2"/>
<evidence type="ECO:0000256" key="9">
    <source>
        <dbReference type="ARBA" id="ARBA00049336"/>
    </source>
</evidence>
<evidence type="ECO:0000256" key="3">
    <source>
        <dbReference type="ARBA" id="ARBA00012461"/>
    </source>
</evidence>
<evidence type="ECO:0000256" key="6">
    <source>
        <dbReference type="ARBA" id="ARBA00022695"/>
    </source>
</evidence>
<dbReference type="CDD" id="cd02538">
    <property type="entry name" value="G1P_TT_short"/>
    <property type="match status" value="1"/>
</dbReference>